<dbReference type="Proteomes" id="UP001370348">
    <property type="component" value="Chromosome"/>
</dbReference>
<evidence type="ECO:0000256" key="2">
    <source>
        <dbReference type="ARBA" id="ARBA00022598"/>
    </source>
</evidence>
<keyword evidence="5" id="KW-0671">Queuosine biosynthesis</keyword>
<reference evidence="11 12" key="1">
    <citation type="submission" date="2021-12" db="EMBL/GenBank/DDBJ databases">
        <title>Discovery of the Pendulisporaceae a myxobacterial family with distinct sporulation behavior and unique specialized metabolism.</title>
        <authorList>
            <person name="Garcia R."/>
            <person name="Popoff A."/>
            <person name="Bader C.D."/>
            <person name="Loehr J."/>
            <person name="Walesch S."/>
            <person name="Walt C."/>
            <person name="Boldt J."/>
            <person name="Bunk B."/>
            <person name="Haeckl F.J.F.P.J."/>
            <person name="Gunesch A.P."/>
            <person name="Birkelbach J."/>
            <person name="Nuebel U."/>
            <person name="Pietschmann T."/>
            <person name="Bach T."/>
            <person name="Mueller R."/>
        </authorList>
    </citation>
    <scope>NUCLEOTIDE SEQUENCE [LARGE SCALE GENOMIC DNA]</scope>
    <source>
        <strain evidence="11 12">MSr11954</strain>
    </source>
</reference>
<evidence type="ECO:0000313" key="12">
    <source>
        <dbReference type="Proteomes" id="UP001370348"/>
    </source>
</evidence>
<evidence type="ECO:0000256" key="9">
    <source>
        <dbReference type="ARBA" id="ARBA00039149"/>
    </source>
</evidence>
<dbReference type="InterPro" id="IPR018317">
    <property type="entry name" value="QueC"/>
</dbReference>
<name>A0ABZ2LW42_9BACT</name>
<keyword evidence="7" id="KW-0067">ATP-binding</keyword>
<dbReference type="InterPro" id="IPR014729">
    <property type="entry name" value="Rossmann-like_a/b/a_fold"/>
</dbReference>
<sequence>MRVAVLASGGLDSAVLLAELARESRVWPLYVSAGLPWEQDELRALERFIAALASESVQPVTTLHVPARPLYGNHWSLTNEQIPDAASPDEAVYLPGRNILLLGLCAVWCSVHDVQAMAIGSLGGNPFPDGTPAFFRDYARVLSAGLAHPLELLTPYRGLHKHELIQRASGLPLELTLTCLAPRDGAHCGACNKCEERRQAFLRSGIADRTRYRNEHA</sequence>
<dbReference type="RefSeq" id="WP_394824779.1">
    <property type="nucleotide sequence ID" value="NZ_CP089984.1"/>
</dbReference>
<protein>
    <recommendedName>
        <fullName evidence="9">7-cyano-7-deazaguanine synthase</fullName>
        <ecNumber evidence="9">6.3.4.20</ecNumber>
    </recommendedName>
</protein>
<dbReference type="PANTHER" id="PTHR42914:SF1">
    <property type="entry name" value="7-CYANO-7-DEAZAGUANINE SYNTHASE"/>
    <property type="match status" value="1"/>
</dbReference>
<evidence type="ECO:0000313" key="11">
    <source>
        <dbReference type="EMBL" id="WXB15154.1"/>
    </source>
</evidence>
<evidence type="ECO:0000256" key="1">
    <source>
        <dbReference type="ARBA" id="ARBA00005061"/>
    </source>
</evidence>
<proteinExistence type="inferred from homology"/>
<organism evidence="11 12">
    <name type="scientific">Pendulispora albinea</name>
    <dbReference type="NCBI Taxonomy" id="2741071"/>
    <lineage>
        <taxon>Bacteria</taxon>
        <taxon>Pseudomonadati</taxon>
        <taxon>Myxococcota</taxon>
        <taxon>Myxococcia</taxon>
        <taxon>Myxococcales</taxon>
        <taxon>Sorangiineae</taxon>
        <taxon>Pendulisporaceae</taxon>
        <taxon>Pendulispora</taxon>
    </lineage>
</organism>
<dbReference type="EC" id="6.3.4.20" evidence="9"/>
<keyword evidence="12" id="KW-1185">Reference proteome</keyword>
<evidence type="ECO:0000256" key="5">
    <source>
        <dbReference type="ARBA" id="ARBA00022785"/>
    </source>
</evidence>
<keyword evidence="3" id="KW-0479">Metal-binding</keyword>
<evidence type="ECO:0000256" key="3">
    <source>
        <dbReference type="ARBA" id="ARBA00022723"/>
    </source>
</evidence>
<keyword evidence="2 11" id="KW-0436">Ligase</keyword>
<dbReference type="Pfam" id="PF06508">
    <property type="entry name" value="QueC"/>
    <property type="match status" value="1"/>
</dbReference>
<dbReference type="SUPFAM" id="SSF52402">
    <property type="entry name" value="Adenine nucleotide alpha hydrolases-like"/>
    <property type="match status" value="1"/>
</dbReference>
<evidence type="ECO:0000256" key="8">
    <source>
        <dbReference type="ARBA" id="ARBA00037993"/>
    </source>
</evidence>
<comment type="catalytic activity">
    <reaction evidence="10">
        <text>7-carboxy-7-carbaguanine + NH4(+) + 2 ATP = 7-cyano-7-carbaguanine + 2 AMP + 2 diphosphate + 2 H(+)</text>
        <dbReference type="Rhea" id="RHEA:27982"/>
        <dbReference type="ChEBI" id="CHEBI:15378"/>
        <dbReference type="ChEBI" id="CHEBI:28938"/>
        <dbReference type="ChEBI" id="CHEBI:30616"/>
        <dbReference type="ChEBI" id="CHEBI:33019"/>
        <dbReference type="ChEBI" id="CHEBI:45075"/>
        <dbReference type="ChEBI" id="CHEBI:61036"/>
        <dbReference type="ChEBI" id="CHEBI:456215"/>
        <dbReference type="EC" id="6.3.4.20"/>
    </reaction>
</comment>
<dbReference type="EMBL" id="CP089984">
    <property type="protein sequence ID" value="WXB15154.1"/>
    <property type="molecule type" value="Genomic_DNA"/>
</dbReference>
<evidence type="ECO:0000256" key="7">
    <source>
        <dbReference type="ARBA" id="ARBA00022840"/>
    </source>
</evidence>
<keyword evidence="6" id="KW-0862">Zinc</keyword>
<evidence type="ECO:0000256" key="6">
    <source>
        <dbReference type="ARBA" id="ARBA00022833"/>
    </source>
</evidence>
<dbReference type="GO" id="GO:0016874">
    <property type="term" value="F:ligase activity"/>
    <property type="evidence" value="ECO:0007669"/>
    <property type="project" value="UniProtKB-KW"/>
</dbReference>
<keyword evidence="4" id="KW-0547">Nucleotide-binding</keyword>
<accession>A0ABZ2LW42</accession>
<gene>
    <name evidence="11" type="ORF">LZC94_45965</name>
</gene>
<evidence type="ECO:0000256" key="4">
    <source>
        <dbReference type="ARBA" id="ARBA00022741"/>
    </source>
</evidence>
<evidence type="ECO:0000256" key="10">
    <source>
        <dbReference type="ARBA" id="ARBA00047890"/>
    </source>
</evidence>
<dbReference type="Gene3D" id="3.40.50.620">
    <property type="entry name" value="HUPs"/>
    <property type="match status" value="1"/>
</dbReference>
<comment type="pathway">
    <text evidence="1">Purine metabolism; 7-cyano-7-deazaguanine biosynthesis.</text>
</comment>
<dbReference type="PANTHER" id="PTHR42914">
    <property type="entry name" value="7-CYANO-7-DEAZAGUANINE SYNTHASE"/>
    <property type="match status" value="1"/>
</dbReference>
<comment type="similarity">
    <text evidence="8">Belongs to the QueC family.</text>
</comment>